<dbReference type="InterPro" id="IPR041256">
    <property type="entry name" value="CdiI_4"/>
</dbReference>
<evidence type="ECO:0000259" key="1">
    <source>
        <dbReference type="Pfam" id="PF18624"/>
    </source>
</evidence>
<dbReference type="RefSeq" id="WP_231665161.1">
    <property type="nucleotide sequence ID" value="NZ_CP135052.1"/>
</dbReference>
<dbReference type="Proteomes" id="UP001163184">
    <property type="component" value="Chromosome"/>
</dbReference>
<dbReference type="GeneID" id="92273609"/>
<dbReference type="Pfam" id="PF18624">
    <property type="entry name" value="CdiI_4"/>
    <property type="match status" value="1"/>
</dbReference>
<sequence length="40" mass="4584">MVVSEETCFYYARLACEKYLKVHPEDLASVSTLLSKIQMS</sequence>
<gene>
    <name evidence="2" type="primary">cdiI</name>
    <name evidence="2" type="ORF">PZ638_04070</name>
</gene>
<feature type="domain" description="CDI immunity protein" evidence="1">
    <location>
        <begin position="2"/>
        <end position="34"/>
    </location>
</feature>
<name>A0ABY9ZEP0_9GAMM</name>
<organism evidence="2 3">
    <name type="scientific">Providencia hangzhouensis</name>
    <dbReference type="NCBI Taxonomy" id="3031799"/>
    <lineage>
        <taxon>Bacteria</taxon>
        <taxon>Pseudomonadati</taxon>
        <taxon>Pseudomonadota</taxon>
        <taxon>Gammaproteobacteria</taxon>
        <taxon>Enterobacterales</taxon>
        <taxon>Morganellaceae</taxon>
        <taxon>Providencia</taxon>
    </lineage>
</organism>
<proteinExistence type="predicted"/>
<keyword evidence="3" id="KW-1185">Reference proteome</keyword>
<evidence type="ECO:0000313" key="2">
    <source>
        <dbReference type="EMBL" id="WNK26225.1"/>
    </source>
</evidence>
<accession>A0ABY9ZEP0</accession>
<protein>
    <submittedName>
        <fullName evidence="2">Ribonuclease toxin immunity protein CdiI</fullName>
    </submittedName>
</protein>
<dbReference type="EMBL" id="CP135052">
    <property type="protein sequence ID" value="WNK26225.1"/>
    <property type="molecule type" value="Genomic_DNA"/>
</dbReference>
<reference evidence="2" key="1">
    <citation type="journal article" date="2023" name="Microbiol. Spectr.">
        <title>Whole-genome sequencing provides insights into a novel species: Providencia hangzhouensis associated with urinary tract infections.</title>
        <authorList>
            <person name="Dong X."/>
            <person name="Yu Y."/>
            <person name="Liu J."/>
            <person name="Cao D."/>
            <person name="Xiang Y."/>
            <person name="Bi K."/>
            <person name="Yuan X."/>
            <person name="Li S."/>
            <person name="Wu T."/>
            <person name="Zhang Y."/>
        </authorList>
    </citation>
    <scope>NUCLEOTIDE SEQUENCE</scope>
    <source>
        <strain evidence="2">PR-310</strain>
    </source>
</reference>
<evidence type="ECO:0000313" key="3">
    <source>
        <dbReference type="Proteomes" id="UP001163184"/>
    </source>
</evidence>